<protein>
    <submittedName>
        <fullName evidence="3">Armadillo-type protein</fullName>
    </submittedName>
</protein>
<reference evidence="3" key="2">
    <citation type="submission" date="2023-05" db="EMBL/GenBank/DDBJ databases">
        <authorList>
            <consortium name="Lawrence Berkeley National Laboratory"/>
            <person name="Steindorff A."/>
            <person name="Hensen N."/>
            <person name="Bonometti L."/>
            <person name="Westerberg I."/>
            <person name="Brannstrom I.O."/>
            <person name="Guillou S."/>
            <person name="Cros-Aarteil S."/>
            <person name="Calhoun S."/>
            <person name="Haridas S."/>
            <person name="Kuo A."/>
            <person name="Mondo S."/>
            <person name="Pangilinan J."/>
            <person name="Riley R."/>
            <person name="Labutti K."/>
            <person name="Andreopoulos B."/>
            <person name="Lipzen A."/>
            <person name="Chen C."/>
            <person name="Yanf M."/>
            <person name="Daum C."/>
            <person name="Ng V."/>
            <person name="Clum A."/>
            <person name="Ohm R."/>
            <person name="Martin F."/>
            <person name="Silar P."/>
            <person name="Natvig D."/>
            <person name="Lalanne C."/>
            <person name="Gautier V."/>
            <person name="Ament-Velasquez S.L."/>
            <person name="Kruys A."/>
            <person name="Hutchinson M.I."/>
            <person name="Powell A.J."/>
            <person name="Barry K."/>
            <person name="Miller A.N."/>
            <person name="Grigoriev I.V."/>
            <person name="Debuchy R."/>
            <person name="Gladieux P."/>
            <person name="Thoren M.H."/>
            <person name="Johannesson H."/>
        </authorList>
    </citation>
    <scope>NUCLEOTIDE SEQUENCE</scope>
    <source>
        <strain evidence="3">CBS 532.94</strain>
    </source>
</reference>
<feature type="chain" id="PRO_5043033635" evidence="1">
    <location>
        <begin position="19"/>
        <end position="560"/>
    </location>
</feature>
<dbReference type="Proteomes" id="UP001303760">
    <property type="component" value="Unassembled WGS sequence"/>
</dbReference>
<feature type="signal peptide" evidence="1">
    <location>
        <begin position="1"/>
        <end position="18"/>
    </location>
</feature>
<dbReference type="InterPro" id="IPR011989">
    <property type="entry name" value="ARM-like"/>
</dbReference>
<dbReference type="PANTHER" id="PTHR46312:SF2">
    <property type="entry name" value="NUCLEOTIDE-BINDING OLIGOMERIZATION DOMAIN-CONTAINING PROTEIN 2-LIKE"/>
    <property type="match status" value="1"/>
</dbReference>
<dbReference type="Pfam" id="PF23238">
    <property type="entry name" value="DUF7068"/>
    <property type="match status" value="1"/>
</dbReference>
<dbReference type="InterPro" id="IPR055496">
    <property type="entry name" value="DUF7068"/>
</dbReference>
<feature type="domain" description="DUF7068" evidence="2">
    <location>
        <begin position="69"/>
        <end position="96"/>
    </location>
</feature>
<evidence type="ECO:0000313" key="3">
    <source>
        <dbReference type="EMBL" id="KAK4233069.1"/>
    </source>
</evidence>
<sequence length="560" mass="63533">MFPLLESLLRLLIVISTSRPHRSLPNWLKGTFDLELETIGFYPYQVKAYVEKAFTNLETCEVDSKKVDKSLVRIPIQLDALCYTWDGFGGRTIPQTMTAVYKAIEQSLWQKDAVNLGKRTNEDARDALPGEIRNAVENEAYLLGVFAFTGMHNDVIDFESEHRSAILEQFNPKPSLGLDKTLQRLSFLRSSDPLLNDRYQTYHFLHFTFQEFFAARYFVQQWKAGHPLKCLTLNGGQTEDIEPTSLLRKHKYTARYDVFWRFVAGLLDAEGKAEGFFAAIEDKPRDLLGPTHQRLIMHCLSEVSPKMPLRRSLEETLKQWLLFECDFIKQACLASEVEFPEHALFDALQEESNVKITILRWLQWRPTIPSRIVNLTPSWLGDGESTDLKRAAMDILRAQSSLSDQILTAVVARVEDQDWEVRRAAVDVLRAQSSLSDPILTAVVACLEDQDKHIRRAAVNALGVQSSLSDPILTGVAVYLEDQDRDDWKVRQAVVDILRAQSSLSDPILAANVRRAAVNVLRAQSGLSDPILTAIAAHLQDQDWNVRRAAINATWQQGGR</sequence>
<dbReference type="SUPFAM" id="SSF48371">
    <property type="entry name" value="ARM repeat"/>
    <property type="match status" value="1"/>
</dbReference>
<name>A0AAN7C0L0_9PEZI</name>
<dbReference type="InterPro" id="IPR016024">
    <property type="entry name" value="ARM-type_fold"/>
</dbReference>
<organism evidence="3 4">
    <name type="scientific">Achaetomium macrosporum</name>
    <dbReference type="NCBI Taxonomy" id="79813"/>
    <lineage>
        <taxon>Eukaryota</taxon>
        <taxon>Fungi</taxon>
        <taxon>Dikarya</taxon>
        <taxon>Ascomycota</taxon>
        <taxon>Pezizomycotina</taxon>
        <taxon>Sordariomycetes</taxon>
        <taxon>Sordariomycetidae</taxon>
        <taxon>Sordariales</taxon>
        <taxon>Chaetomiaceae</taxon>
        <taxon>Achaetomium</taxon>
    </lineage>
</organism>
<comment type="caution">
    <text evidence="3">The sequence shown here is derived from an EMBL/GenBank/DDBJ whole genome shotgun (WGS) entry which is preliminary data.</text>
</comment>
<keyword evidence="4" id="KW-1185">Reference proteome</keyword>
<evidence type="ECO:0000256" key="1">
    <source>
        <dbReference type="SAM" id="SignalP"/>
    </source>
</evidence>
<gene>
    <name evidence="3" type="ORF">C8A03DRAFT_48264</name>
</gene>
<keyword evidence="1" id="KW-0732">Signal</keyword>
<accession>A0AAN7C0L0</accession>
<dbReference type="AlphaFoldDB" id="A0AAN7C0L0"/>
<dbReference type="Gene3D" id="1.25.10.10">
    <property type="entry name" value="Leucine-rich Repeat Variant"/>
    <property type="match status" value="1"/>
</dbReference>
<proteinExistence type="predicted"/>
<dbReference type="PANTHER" id="PTHR46312">
    <property type="entry name" value="NACHT DOMAIN-CONTAINING PROTEIN"/>
    <property type="match status" value="1"/>
</dbReference>
<evidence type="ECO:0000259" key="2">
    <source>
        <dbReference type="Pfam" id="PF23238"/>
    </source>
</evidence>
<evidence type="ECO:0000313" key="4">
    <source>
        <dbReference type="Proteomes" id="UP001303760"/>
    </source>
</evidence>
<reference evidence="3" key="1">
    <citation type="journal article" date="2023" name="Mol. Phylogenet. Evol.">
        <title>Genome-scale phylogeny and comparative genomics of the fungal order Sordariales.</title>
        <authorList>
            <person name="Hensen N."/>
            <person name="Bonometti L."/>
            <person name="Westerberg I."/>
            <person name="Brannstrom I.O."/>
            <person name="Guillou S."/>
            <person name="Cros-Aarteil S."/>
            <person name="Calhoun S."/>
            <person name="Haridas S."/>
            <person name="Kuo A."/>
            <person name="Mondo S."/>
            <person name="Pangilinan J."/>
            <person name="Riley R."/>
            <person name="LaButti K."/>
            <person name="Andreopoulos B."/>
            <person name="Lipzen A."/>
            <person name="Chen C."/>
            <person name="Yan M."/>
            <person name="Daum C."/>
            <person name="Ng V."/>
            <person name="Clum A."/>
            <person name="Steindorff A."/>
            <person name="Ohm R.A."/>
            <person name="Martin F."/>
            <person name="Silar P."/>
            <person name="Natvig D.O."/>
            <person name="Lalanne C."/>
            <person name="Gautier V."/>
            <person name="Ament-Velasquez S.L."/>
            <person name="Kruys A."/>
            <person name="Hutchinson M.I."/>
            <person name="Powell A.J."/>
            <person name="Barry K."/>
            <person name="Miller A.N."/>
            <person name="Grigoriev I.V."/>
            <person name="Debuchy R."/>
            <person name="Gladieux P."/>
            <person name="Hiltunen Thoren M."/>
            <person name="Johannesson H."/>
        </authorList>
    </citation>
    <scope>NUCLEOTIDE SEQUENCE</scope>
    <source>
        <strain evidence="3">CBS 532.94</strain>
    </source>
</reference>
<dbReference type="Pfam" id="PF13646">
    <property type="entry name" value="HEAT_2"/>
    <property type="match status" value="1"/>
</dbReference>
<dbReference type="EMBL" id="MU860681">
    <property type="protein sequence ID" value="KAK4233069.1"/>
    <property type="molecule type" value="Genomic_DNA"/>
</dbReference>